<feature type="transmembrane region" description="Helical" evidence="7">
    <location>
        <begin position="456"/>
        <end position="477"/>
    </location>
</feature>
<dbReference type="Gene3D" id="1.20.1250.20">
    <property type="entry name" value="MFS general substrate transporter like domains"/>
    <property type="match status" value="1"/>
</dbReference>
<dbReference type="EMBL" id="VIBQ01000010">
    <property type="protein sequence ID" value="KAB8339165.1"/>
    <property type="molecule type" value="Genomic_DNA"/>
</dbReference>
<evidence type="ECO:0000256" key="4">
    <source>
        <dbReference type="ARBA" id="ARBA00022989"/>
    </source>
</evidence>
<dbReference type="GO" id="GO:0016020">
    <property type="term" value="C:membrane"/>
    <property type="evidence" value="ECO:0007669"/>
    <property type="project" value="UniProtKB-SubCell"/>
</dbReference>
<dbReference type="InterPro" id="IPR036259">
    <property type="entry name" value="MFS_trans_sf"/>
</dbReference>
<evidence type="ECO:0000256" key="2">
    <source>
        <dbReference type="ARBA" id="ARBA00022448"/>
    </source>
</evidence>
<feature type="transmembrane region" description="Helical" evidence="7">
    <location>
        <begin position="167"/>
        <end position="188"/>
    </location>
</feature>
<name>A0A5N6KR92_9ROSI</name>
<dbReference type="GO" id="GO:0022857">
    <property type="term" value="F:transmembrane transporter activity"/>
    <property type="evidence" value="ECO:0007669"/>
    <property type="project" value="InterPro"/>
</dbReference>
<dbReference type="SUPFAM" id="SSF103473">
    <property type="entry name" value="MFS general substrate transporter"/>
    <property type="match status" value="1"/>
</dbReference>
<comment type="caution">
    <text evidence="9">The sequence shown here is derived from an EMBL/GenBank/DDBJ whole genome shotgun (WGS) entry which is preliminary data.</text>
</comment>
<sequence length="659" mass="71287">MGVDEAEDGLESSGTCSSEIIGEEAGDQRSMDVNARDSTTLQRLGVGALAIGAWPLFLHLRFGFLPFLSSPHSTSHIAIFSTSPLAITLPVLREDACVCRKDQSLSQDMPLTQSSRLLPNARPPFPTTQLALLALVRLAEPIAVTSIFPYAWKLVLRFDVGDKDDAAFYAGLLISAFSIAEAATGMFWGGLSDRFGRKPILLAGCAGTILSLLIVGCSTSFTMALFGRILGGLLNGNIGVVQTMVAELVTCPEHEPKAYAIMPFIWSVGTIVGPAIGGYFSSPAETFPKFFSKHGLFGRFPYLLPNVICASILLVAIIAGALFVKETHPELISNDLNDCAVVDADDMHITSLEPRGASEHAPADLRRDSYGTFNTVITSDEQTWDVYPNGKEAPARSSMFTRHLVMLIIALGLFTYHSMTYDNLLPIFLQEERAGFLMFQNQQSLSGGLGLTTQQVGIILSFNGVIALLIQGVVFPFMVSGMGIWNTFLFVTFGHPFAYFIVPGLLLLSPSLVYPGIYACLAVRNLFSILAYPVLLILIKEASPGPSYLGRINGLAASTGAACRCLAAPIAGYLYSMGMKMDFTPLAWWCSAGVAVIGSLQAILIRRRKDTTVVRTLAHHVSRESMQPRVWRETVHIRVAPIEEEAEQESSSLLGTSPA</sequence>
<dbReference type="PANTHER" id="PTHR23504">
    <property type="entry name" value="MAJOR FACILITATOR SUPERFAMILY DOMAIN-CONTAINING PROTEIN 10"/>
    <property type="match status" value="1"/>
</dbReference>
<feature type="transmembrane region" description="Helical" evidence="7">
    <location>
        <begin position="400"/>
        <end position="419"/>
    </location>
</feature>
<dbReference type="Pfam" id="PF07690">
    <property type="entry name" value="MFS_1"/>
    <property type="match status" value="1"/>
</dbReference>
<gene>
    <name evidence="9" type="ORF">FH972_022100</name>
</gene>
<feature type="region of interest" description="Disordered" evidence="6">
    <location>
        <begin position="1"/>
        <end position="33"/>
    </location>
</feature>
<feature type="transmembrane region" description="Helical" evidence="7">
    <location>
        <begin position="551"/>
        <end position="574"/>
    </location>
</feature>
<dbReference type="Proteomes" id="UP000327013">
    <property type="component" value="Unassembled WGS sequence"/>
</dbReference>
<dbReference type="CDD" id="cd17330">
    <property type="entry name" value="MFS_SLC46_TetA_like"/>
    <property type="match status" value="1"/>
</dbReference>
<keyword evidence="5 7" id="KW-0472">Membrane</keyword>
<organism evidence="9 10">
    <name type="scientific">Carpinus fangiana</name>
    <dbReference type="NCBI Taxonomy" id="176857"/>
    <lineage>
        <taxon>Eukaryota</taxon>
        <taxon>Viridiplantae</taxon>
        <taxon>Streptophyta</taxon>
        <taxon>Embryophyta</taxon>
        <taxon>Tracheophyta</taxon>
        <taxon>Spermatophyta</taxon>
        <taxon>Magnoliopsida</taxon>
        <taxon>eudicotyledons</taxon>
        <taxon>Gunneridae</taxon>
        <taxon>Pentapetalae</taxon>
        <taxon>rosids</taxon>
        <taxon>fabids</taxon>
        <taxon>Fagales</taxon>
        <taxon>Betulaceae</taxon>
        <taxon>Carpinus</taxon>
    </lineage>
</organism>
<dbReference type="InterPro" id="IPR011701">
    <property type="entry name" value="MFS"/>
</dbReference>
<feature type="compositionally biased region" description="Acidic residues" evidence="6">
    <location>
        <begin position="1"/>
        <end position="10"/>
    </location>
</feature>
<feature type="transmembrane region" description="Helical" evidence="7">
    <location>
        <begin position="484"/>
        <end position="506"/>
    </location>
</feature>
<keyword evidence="4 7" id="KW-1133">Transmembrane helix</keyword>
<evidence type="ECO:0000256" key="6">
    <source>
        <dbReference type="SAM" id="MobiDB-lite"/>
    </source>
</evidence>
<evidence type="ECO:0000313" key="9">
    <source>
        <dbReference type="EMBL" id="KAB8339165.1"/>
    </source>
</evidence>
<feature type="transmembrane region" description="Helical" evidence="7">
    <location>
        <begin position="130"/>
        <end position="152"/>
    </location>
</feature>
<keyword evidence="10" id="KW-1185">Reference proteome</keyword>
<dbReference type="InterPro" id="IPR020846">
    <property type="entry name" value="MFS_dom"/>
</dbReference>
<evidence type="ECO:0000256" key="3">
    <source>
        <dbReference type="ARBA" id="ARBA00022692"/>
    </source>
</evidence>
<keyword evidence="3 7" id="KW-0812">Transmembrane</keyword>
<comment type="subcellular location">
    <subcellularLocation>
        <location evidence="1">Membrane</location>
        <topology evidence="1">Multi-pass membrane protein</topology>
    </subcellularLocation>
</comment>
<proteinExistence type="predicted"/>
<feature type="domain" description="Major facilitator superfamily (MFS) profile" evidence="8">
    <location>
        <begin position="129"/>
        <end position="610"/>
    </location>
</feature>
<feature type="transmembrane region" description="Helical" evidence="7">
    <location>
        <begin position="302"/>
        <end position="324"/>
    </location>
</feature>
<feature type="transmembrane region" description="Helical" evidence="7">
    <location>
        <begin position="229"/>
        <end position="249"/>
    </location>
</feature>
<evidence type="ECO:0000313" key="10">
    <source>
        <dbReference type="Proteomes" id="UP000327013"/>
    </source>
</evidence>
<evidence type="ECO:0000256" key="7">
    <source>
        <dbReference type="SAM" id="Phobius"/>
    </source>
</evidence>
<evidence type="ECO:0000259" key="8">
    <source>
        <dbReference type="PROSITE" id="PS50850"/>
    </source>
</evidence>
<feature type="transmembrane region" description="Helical" evidence="7">
    <location>
        <begin position="261"/>
        <end position="282"/>
    </location>
</feature>
<feature type="transmembrane region" description="Helical" evidence="7">
    <location>
        <begin position="44"/>
        <end position="62"/>
    </location>
</feature>
<evidence type="ECO:0000256" key="1">
    <source>
        <dbReference type="ARBA" id="ARBA00004141"/>
    </source>
</evidence>
<keyword evidence="2" id="KW-0813">Transport</keyword>
<dbReference type="OrthoDB" id="10262656at2759"/>
<reference evidence="9 10" key="1">
    <citation type="submission" date="2019-06" db="EMBL/GenBank/DDBJ databases">
        <title>A chromosomal-level reference genome of Carpinus fangiana (Coryloideae, Betulaceae).</title>
        <authorList>
            <person name="Yang X."/>
            <person name="Wang Z."/>
            <person name="Zhang L."/>
            <person name="Hao G."/>
            <person name="Liu J."/>
            <person name="Yang Y."/>
        </authorList>
    </citation>
    <scope>NUCLEOTIDE SEQUENCE [LARGE SCALE GENOMIC DNA]</scope>
    <source>
        <strain evidence="9">Cfa_2016G</strain>
        <tissue evidence="9">Leaf</tissue>
    </source>
</reference>
<protein>
    <recommendedName>
        <fullName evidence="8">Major facilitator superfamily (MFS) profile domain-containing protein</fullName>
    </recommendedName>
</protein>
<dbReference type="AlphaFoldDB" id="A0A5N6KR92"/>
<dbReference type="PANTHER" id="PTHR23504:SF2">
    <property type="entry name" value="TRANSPORTER, PUTATIVE (AFU_ORTHOLOGUE AFUA_8G04150)-RELATED"/>
    <property type="match status" value="1"/>
</dbReference>
<feature type="transmembrane region" description="Helical" evidence="7">
    <location>
        <begin position="512"/>
        <end position="539"/>
    </location>
</feature>
<feature type="transmembrane region" description="Helical" evidence="7">
    <location>
        <begin position="200"/>
        <end position="223"/>
    </location>
</feature>
<dbReference type="PROSITE" id="PS50850">
    <property type="entry name" value="MFS"/>
    <property type="match status" value="1"/>
</dbReference>
<feature type="transmembrane region" description="Helical" evidence="7">
    <location>
        <begin position="586"/>
        <end position="605"/>
    </location>
</feature>
<evidence type="ECO:0000256" key="5">
    <source>
        <dbReference type="ARBA" id="ARBA00023136"/>
    </source>
</evidence>
<feature type="transmembrane region" description="Helical" evidence="7">
    <location>
        <begin position="74"/>
        <end position="92"/>
    </location>
</feature>
<accession>A0A5N6KR92</accession>